<name>A0AAW0BRG2_9AGAR</name>
<evidence type="ECO:0000256" key="1">
    <source>
        <dbReference type="SAM" id="MobiDB-lite"/>
    </source>
</evidence>
<protein>
    <submittedName>
        <fullName evidence="2">Uncharacterized protein</fullName>
    </submittedName>
</protein>
<reference evidence="2 3" key="1">
    <citation type="journal article" date="2024" name="J Genomics">
        <title>Draft genome sequencing and assembly of Favolaschia claudopus CIRM-BRFM 2984 isolated from oak limbs.</title>
        <authorList>
            <person name="Navarro D."/>
            <person name="Drula E."/>
            <person name="Chaduli D."/>
            <person name="Cazenave R."/>
            <person name="Ahrendt S."/>
            <person name="Wang J."/>
            <person name="Lipzen A."/>
            <person name="Daum C."/>
            <person name="Barry K."/>
            <person name="Grigoriev I.V."/>
            <person name="Favel A."/>
            <person name="Rosso M.N."/>
            <person name="Martin F."/>
        </authorList>
    </citation>
    <scope>NUCLEOTIDE SEQUENCE [LARGE SCALE GENOMIC DNA]</scope>
    <source>
        <strain evidence="2 3">CIRM-BRFM 2984</strain>
    </source>
</reference>
<organism evidence="2 3">
    <name type="scientific">Favolaschia claudopus</name>
    <dbReference type="NCBI Taxonomy" id="2862362"/>
    <lineage>
        <taxon>Eukaryota</taxon>
        <taxon>Fungi</taxon>
        <taxon>Dikarya</taxon>
        <taxon>Basidiomycota</taxon>
        <taxon>Agaricomycotina</taxon>
        <taxon>Agaricomycetes</taxon>
        <taxon>Agaricomycetidae</taxon>
        <taxon>Agaricales</taxon>
        <taxon>Marasmiineae</taxon>
        <taxon>Mycenaceae</taxon>
        <taxon>Favolaschia</taxon>
    </lineage>
</organism>
<dbReference type="EMBL" id="JAWWNJ010000027">
    <property type="protein sequence ID" value="KAK7029167.1"/>
    <property type="molecule type" value="Genomic_DNA"/>
</dbReference>
<evidence type="ECO:0000313" key="3">
    <source>
        <dbReference type="Proteomes" id="UP001362999"/>
    </source>
</evidence>
<comment type="caution">
    <text evidence="2">The sequence shown here is derived from an EMBL/GenBank/DDBJ whole genome shotgun (WGS) entry which is preliminary data.</text>
</comment>
<dbReference type="Proteomes" id="UP001362999">
    <property type="component" value="Unassembled WGS sequence"/>
</dbReference>
<feature type="region of interest" description="Disordered" evidence="1">
    <location>
        <begin position="145"/>
        <end position="164"/>
    </location>
</feature>
<sequence>MNFEMLLIRGRPLLNIRRELSVASASRNHFPIAFGDDGADGVQTNGGEEDKFDRNFKVRAALEYKIAHDPDYADLGAADEESLSQLPENGRVINRMHFCRDLGDGAPQAVGPTDAADNNGEENSEGASIGGILNLANSKFGARSSTVADYPHPAHHSQRQRRNDAEALAAHRNFSRGVGLAQRPNGVLRMWDSGRSSTRATHGMSIAVVLSEKIDFQGNDRDDKTITAA</sequence>
<keyword evidence="3" id="KW-1185">Reference proteome</keyword>
<gene>
    <name evidence="2" type="ORF">R3P38DRAFT_2775747</name>
</gene>
<evidence type="ECO:0000313" key="2">
    <source>
        <dbReference type="EMBL" id="KAK7029167.1"/>
    </source>
</evidence>
<proteinExistence type="predicted"/>
<dbReference type="AlphaFoldDB" id="A0AAW0BRG2"/>
<feature type="region of interest" description="Disordered" evidence="1">
    <location>
        <begin position="104"/>
        <end position="128"/>
    </location>
</feature>
<accession>A0AAW0BRG2</accession>